<accession>A0A6B0RVS9</accession>
<organism evidence="1 2">
    <name type="scientific">Bos mutus</name>
    <name type="common">wild yak</name>
    <dbReference type="NCBI Taxonomy" id="72004"/>
    <lineage>
        <taxon>Eukaryota</taxon>
        <taxon>Metazoa</taxon>
        <taxon>Chordata</taxon>
        <taxon>Craniata</taxon>
        <taxon>Vertebrata</taxon>
        <taxon>Euteleostomi</taxon>
        <taxon>Mammalia</taxon>
        <taxon>Eutheria</taxon>
        <taxon>Laurasiatheria</taxon>
        <taxon>Artiodactyla</taxon>
        <taxon>Ruminantia</taxon>
        <taxon>Pecora</taxon>
        <taxon>Bovidae</taxon>
        <taxon>Bovinae</taxon>
        <taxon>Bos</taxon>
    </lineage>
</organism>
<gene>
    <name evidence="1" type="ORF">E5288_WYG011823</name>
</gene>
<dbReference type="AlphaFoldDB" id="A0A6B0RVS9"/>
<reference evidence="1" key="1">
    <citation type="submission" date="2019-10" db="EMBL/GenBank/DDBJ databases">
        <title>The sequence and de novo assembly of the wild yak genome.</title>
        <authorList>
            <person name="Liu Y."/>
        </authorList>
    </citation>
    <scope>NUCLEOTIDE SEQUENCE [LARGE SCALE GENOMIC DNA]</scope>
    <source>
        <tissue evidence="1">Blood</tissue>
    </source>
</reference>
<dbReference type="EMBL" id="VBQZ03000088">
    <property type="protein sequence ID" value="MXQ92867.1"/>
    <property type="molecule type" value="Genomic_DNA"/>
</dbReference>
<proteinExistence type="predicted"/>
<evidence type="ECO:0000313" key="2">
    <source>
        <dbReference type="Proteomes" id="UP000322234"/>
    </source>
</evidence>
<name>A0A6B0RVS9_9CETA</name>
<comment type="caution">
    <text evidence="1">The sequence shown here is derived from an EMBL/GenBank/DDBJ whole genome shotgun (WGS) entry which is preliminary data.</text>
</comment>
<keyword evidence="2" id="KW-1185">Reference proteome</keyword>
<sequence length="94" mass="10090">MVVKLVRKTDREKNVREVNGEAPVPSCPSPLVLMSALAEAGPQVCPPLGSKTAASSSYLVKDLELLGQKGHIVLKSQMGEFSNLMIQSQCPQNI</sequence>
<dbReference type="Proteomes" id="UP000322234">
    <property type="component" value="Unassembled WGS sequence"/>
</dbReference>
<protein>
    <submittedName>
        <fullName evidence="1">Uncharacterized protein</fullName>
    </submittedName>
</protein>
<evidence type="ECO:0000313" key="1">
    <source>
        <dbReference type="EMBL" id="MXQ92867.1"/>
    </source>
</evidence>